<dbReference type="PANTHER" id="PTHR47273">
    <property type="entry name" value="EXPRESSED PROTEIN"/>
    <property type="match status" value="1"/>
</dbReference>
<evidence type="ECO:0000313" key="3">
    <source>
        <dbReference type="EMBL" id="CAF2136148.1"/>
    </source>
</evidence>
<evidence type="ECO:0000256" key="2">
    <source>
        <dbReference type="SAM" id="Phobius"/>
    </source>
</evidence>
<reference evidence="4 5" key="2">
    <citation type="submission" date="2021-05" db="EMBL/GenBank/DDBJ databases">
        <title>Genome Assembly of Synthetic Allotetraploid Brassica napus Reveals Homoeologous Exchanges between Subgenomes.</title>
        <authorList>
            <person name="Davis J.T."/>
        </authorList>
    </citation>
    <scope>NUCLEOTIDE SEQUENCE [LARGE SCALE GENOMIC DNA]</scope>
    <source>
        <strain evidence="5">cv. Da-Ae</strain>
        <tissue evidence="4">Seedling</tissue>
    </source>
</reference>
<feature type="compositionally biased region" description="Basic and acidic residues" evidence="1">
    <location>
        <begin position="233"/>
        <end position="245"/>
    </location>
</feature>
<dbReference type="OMA" id="FKQPTLC"/>
<reference evidence="3" key="1">
    <citation type="submission" date="2021-01" db="EMBL/GenBank/DDBJ databases">
        <authorList>
            <consortium name="Genoscope - CEA"/>
            <person name="William W."/>
        </authorList>
    </citation>
    <scope>NUCLEOTIDE SEQUENCE</scope>
</reference>
<dbReference type="Gramene" id="CDX85534">
    <property type="protein sequence ID" value="CDX85534"/>
    <property type="gene ID" value="GSBRNA2T00143246001"/>
</dbReference>
<dbReference type="Pfam" id="PF01190">
    <property type="entry name" value="Pollen_Ole_e_1"/>
    <property type="match status" value="1"/>
</dbReference>
<dbReference type="EMBL" id="HG994356">
    <property type="protein sequence ID" value="CAF2136148.1"/>
    <property type="molecule type" value="Genomic_DNA"/>
</dbReference>
<keyword evidence="2" id="KW-0472">Membrane</keyword>
<feature type="region of interest" description="Disordered" evidence="1">
    <location>
        <begin position="285"/>
        <end position="346"/>
    </location>
</feature>
<dbReference type="OrthoDB" id="1935547at2759"/>
<dbReference type="KEGG" id="bna:106364603"/>
<protein>
    <submittedName>
        <fullName evidence="3">(rape) hypothetical protein</fullName>
    </submittedName>
</protein>
<feature type="compositionally biased region" description="Polar residues" evidence="1">
    <location>
        <begin position="334"/>
        <end position="346"/>
    </location>
</feature>
<evidence type="ECO:0000313" key="5">
    <source>
        <dbReference type="Proteomes" id="UP000824890"/>
    </source>
</evidence>
<dbReference type="Proteomes" id="UP001295469">
    <property type="component" value="Chromosome A02"/>
</dbReference>
<name>A0A816WPK0_BRANA</name>
<keyword evidence="2" id="KW-1133">Transmembrane helix</keyword>
<dbReference type="AlphaFoldDB" id="A0A816WPK0"/>
<dbReference type="EMBL" id="JAGKQM010000002">
    <property type="protein sequence ID" value="KAH0936966.1"/>
    <property type="molecule type" value="Genomic_DNA"/>
</dbReference>
<gene>
    <name evidence="3" type="ORF">DARMORV10_A02P03220.1</name>
    <name evidence="4" type="ORF">HID58_004427</name>
</gene>
<sequence length="346" mass="37250">MEITTTFSVWFILMIFLGISINGGLSQGQQHIMKKTRSVAVVVGTVYCDTCFNGAFSKSPNHLISGAVVAVECIDENSNPSFRQEVKTDEHGEFKAKLPFSISKHVKKIKRCSVKLLSSSQPYCSIAASATSSSLKRLKSNKHGETTRVFSAGFFTFKPENQPEICSQKPINLRGSKPLFPDPTFPPPIQDPVPDNPLPILPILPPLPDLLPTLPPLLPGPSQKSASLHHKKDSSLGDKKTEILKPDSFLPPNPVKALLPPNPLNPPSIIPPNPVTPLLPPIPLISSPPSLPPFQPPSSTSRPHTRPPVPVITPPSQPSPSFSVSLPPIIPGTPQASSSFSSHPQP</sequence>
<feature type="compositionally biased region" description="Pro residues" evidence="1">
    <location>
        <begin position="306"/>
        <end position="318"/>
    </location>
</feature>
<accession>A0A816WPK0</accession>
<organism evidence="3">
    <name type="scientific">Brassica napus</name>
    <name type="common">Rape</name>
    <dbReference type="NCBI Taxonomy" id="3708"/>
    <lineage>
        <taxon>Eukaryota</taxon>
        <taxon>Viridiplantae</taxon>
        <taxon>Streptophyta</taxon>
        <taxon>Embryophyta</taxon>
        <taxon>Tracheophyta</taxon>
        <taxon>Spermatophyta</taxon>
        <taxon>Magnoliopsida</taxon>
        <taxon>eudicotyledons</taxon>
        <taxon>Gunneridae</taxon>
        <taxon>Pentapetalae</taxon>
        <taxon>rosids</taxon>
        <taxon>malvids</taxon>
        <taxon>Brassicales</taxon>
        <taxon>Brassicaceae</taxon>
        <taxon>Brassiceae</taxon>
        <taxon>Brassica</taxon>
    </lineage>
</organism>
<feature type="region of interest" description="Disordered" evidence="1">
    <location>
        <begin position="214"/>
        <end position="256"/>
    </location>
</feature>
<keyword evidence="5" id="KW-1185">Reference proteome</keyword>
<evidence type="ECO:0000313" key="4">
    <source>
        <dbReference type="EMBL" id="KAH0936966.1"/>
    </source>
</evidence>
<dbReference type="PANTHER" id="PTHR47273:SF4">
    <property type="entry name" value="EXPRESSED PROTEIN"/>
    <property type="match status" value="1"/>
</dbReference>
<feature type="transmembrane region" description="Helical" evidence="2">
    <location>
        <begin position="6"/>
        <end position="25"/>
    </location>
</feature>
<evidence type="ECO:0000256" key="1">
    <source>
        <dbReference type="SAM" id="MobiDB-lite"/>
    </source>
</evidence>
<dbReference type="SMR" id="A0A816WPK0"/>
<dbReference type="Proteomes" id="UP000824890">
    <property type="component" value="Unassembled WGS sequence"/>
</dbReference>
<proteinExistence type="predicted"/>
<keyword evidence="2" id="KW-0812">Transmembrane</keyword>